<sequence>MHPILFAALSNFIITASATPSTPQLKDVAVSDICFLDNVVVVDLAAAGKTSPIQEDYSSAAELKLSELLEAKAPKLPRQATISQREHCRYSGMVAVSLFPPEGGKRFFIARYFLSEGRVNRADFQQAILTKDTSVFKGYSFPLEIEQFHGPFSEADISRSISDAAINVLNLFLLNWQGEIIYQ</sequence>
<dbReference type="RefSeq" id="WP_129118422.1">
    <property type="nucleotide sequence ID" value="NZ_BSUI01000008.1"/>
</dbReference>
<evidence type="ECO:0000313" key="1">
    <source>
        <dbReference type="EMBL" id="MBB5295989.1"/>
    </source>
</evidence>
<comment type="caution">
    <text evidence="2">The sequence shown here is derived from an EMBL/GenBank/DDBJ whole genome shotgun (WGS) entry which is preliminary data.</text>
</comment>
<keyword evidence="4" id="KW-1185">Reference proteome</keyword>
<dbReference type="EMBL" id="VBRC01000008">
    <property type="protein sequence ID" value="TLK25847.1"/>
    <property type="molecule type" value="Genomic_DNA"/>
</dbReference>
<dbReference type="EMBL" id="JACHFV010000009">
    <property type="protein sequence ID" value="MBB5295989.1"/>
    <property type="molecule type" value="Genomic_DNA"/>
</dbReference>
<gene>
    <name evidence="2" type="ORF">FCS05_12480</name>
    <name evidence="1" type="ORF">HNQ10_002828</name>
</gene>
<protein>
    <submittedName>
        <fullName evidence="2">Uncharacterized protein</fullName>
    </submittedName>
</protein>
<dbReference type="AlphaFoldDB" id="A0AAJ5JZQ6"/>
<proteinExistence type="predicted"/>
<evidence type="ECO:0000313" key="4">
    <source>
        <dbReference type="Proteomes" id="UP000536909"/>
    </source>
</evidence>
<organism evidence="2 3">
    <name type="scientific">Deinococcus metallilatus</name>
    <dbReference type="NCBI Taxonomy" id="1211322"/>
    <lineage>
        <taxon>Bacteria</taxon>
        <taxon>Thermotogati</taxon>
        <taxon>Deinococcota</taxon>
        <taxon>Deinococci</taxon>
        <taxon>Deinococcales</taxon>
        <taxon>Deinococcaceae</taxon>
        <taxon>Deinococcus</taxon>
    </lineage>
</organism>
<dbReference type="Proteomes" id="UP000308000">
    <property type="component" value="Unassembled WGS sequence"/>
</dbReference>
<dbReference type="Proteomes" id="UP000536909">
    <property type="component" value="Unassembled WGS sequence"/>
</dbReference>
<accession>A0AAJ5JZQ6</accession>
<reference evidence="2 3" key="1">
    <citation type="submission" date="2019-04" db="EMBL/GenBank/DDBJ databases">
        <title>Deinococcus metalilatus MA1002 mutant No.5.</title>
        <authorList>
            <person name="Park W."/>
            <person name="Park C."/>
        </authorList>
    </citation>
    <scope>NUCLEOTIDE SEQUENCE [LARGE SCALE GENOMIC DNA]</scope>
    <source>
        <strain evidence="2 3">MA1002-m5</strain>
    </source>
</reference>
<evidence type="ECO:0000313" key="2">
    <source>
        <dbReference type="EMBL" id="TLK25847.1"/>
    </source>
</evidence>
<name>A0AAJ5JZQ6_9DEIO</name>
<reference evidence="1 4" key="2">
    <citation type="submission" date="2020-08" db="EMBL/GenBank/DDBJ databases">
        <title>Genomic Encyclopedia of Type Strains, Phase IV (KMG-IV): sequencing the most valuable type-strain genomes for metagenomic binning, comparative biology and taxonomic classification.</title>
        <authorList>
            <person name="Goeker M."/>
        </authorList>
    </citation>
    <scope>NUCLEOTIDE SEQUENCE [LARGE SCALE GENOMIC DNA]</scope>
    <source>
        <strain evidence="1 4">DSM 105434</strain>
    </source>
</reference>
<evidence type="ECO:0000313" key="3">
    <source>
        <dbReference type="Proteomes" id="UP000308000"/>
    </source>
</evidence>